<dbReference type="Pfam" id="PF00107">
    <property type="entry name" value="ADH_zinc_N"/>
    <property type="match status" value="1"/>
</dbReference>
<dbReference type="SUPFAM" id="SSF51735">
    <property type="entry name" value="NAD(P)-binding Rossmann-fold domains"/>
    <property type="match status" value="1"/>
</dbReference>
<dbReference type="InterPro" id="IPR050129">
    <property type="entry name" value="Zn_alcohol_dh"/>
</dbReference>
<dbReference type="Pfam" id="PF08240">
    <property type="entry name" value="ADH_N"/>
    <property type="match status" value="1"/>
</dbReference>
<dbReference type="PANTHER" id="PTHR43401">
    <property type="entry name" value="L-THREONINE 3-DEHYDROGENASE"/>
    <property type="match status" value="1"/>
</dbReference>
<dbReference type="AlphaFoldDB" id="A0A2S7N2J3"/>
<comment type="cofactor">
    <cofactor evidence="4">
        <name>Zn(2+)</name>
        <dbReference type="ChEBI" id="CHEBI:29105"/>
    </cofactor>
</comment>
<dbReference type="Gene3D" id="3.90.180.10">
    <property type="entry name" value="Medium-chain alcohol dehydrogenases, catalytic domain"/>
    <property type="match status" value="1"/>
</dbReference>
<dbReference type="RefSeq" id="WP_104848650.1">
    <property type="nucleotide sequence ID" value="NZ_PKOZ01000002.1"/>
</dbReference>
<dbReference type="CDD" id="cd08260">
    <property type="entry name" value="Zn_ADH6"/>
    <property type="match status" value="1"/>
</dbReference>
<dbReference type="EMBL" id="PKOZ01000002">
    <property type="protein sequence ID" value="PQD96223.1"/>
    <property type="molecule type" value="Genomic_DNA"/>
</dbReference>
<comment type="caution">
    <text evidence="6">The sequence shown here is derived from an EMBL/GenBank/DDBJ whole genome shotgun (WGS) entry which is preliminary data.</text>
</comment>
<dbReference type="SUPFAM" id="SSF50129">
    <property type="entry name" value="GroES-like"/>
    <property type="match status" value="1"/>
</dbReference>
<dbReference type="SMART" id="SM00829">
    <property type="entry name" value="PKS_ER"/>
    <property type="match status" value="1"/>
</dbReference>
<dbReference type="OrthoDB" id="9806940at2"/>
<dbReference type="InterPro" id="IPR020843">
    <property type="entry name" value="ER"/>
</dbReference>
<keyword evidence="7" id="KW-1185">Reference proteome</keyword>
<protein>
    <submittedName>
        <fullName evidence="6">Alcohol dehydrogenase</fullName>
    </submittedName>
</protein>
<evidence type="ECO:0000256" key="2">
    <source>
        <dbReference type="ARBA" id="ARBA00022833"/>
    </source>
</evidence>
<reference evidence="6 7" key="1">
    <citation type="submission" date="2017-12" db="EMBL/GenBank/DDBJ databases">
        <title>Taxonomic description and draft genome of Pradoshia cofamensis Gen. nov., sp. nov., a thermotolerant bacillale isolated from anterior gut of earthworm Eisenia fetida.</title>
        <authorList>
            <person name="Saha T."/>
            <person name="Chakraborty R."/>
        </authorList>
    </citation>
    <scope>NUCLEOTIDE SEQUENCE [LARGE SCALE GENOMIC DNA]</scope>
    <source>
        <strain evidence="6 7">EAG3</strain>
    </source>
</reference>
<organism evidence="6 7">
    <name type="scientific">Pradoshia eiseniae</name>
    <dbReference type="NCBI Taxonomy" id="2064768"/>
    <lineage>
        <taxon>Bacteria</taxon>
        <taxon>Bacillati</taxon>
        <taxon>Bacillota</taxon>
        <taxon>Bacilli</taxon>
        <taxon>Bacillales</taxon>
        <taxon>Bacillaceae</taxon>
        <taxon>Pradoshia</taxon>
    </lineage>
</organism>
<evidence type="ECO:0000256" key="4">
    <source>
        <dbReference type="RuleBase" id="RU361277"/>
    </source>
</evidence>
<dbReference type="InterPro" id="IPR002328">
    <property type="entry name" value="ADH_Zn_CS"/>
</dbReference>
<evidence type="ECO:0000256" key="1">
    <source>
        <dbReference type="ARBA" id="ARBA00022723"/>
    </source>
</evidence>
<evidence type="ECO:0000259" key="5">
    <source>
        <dbReference type="SMART" id="SM00829"/>
    </source>
</evidence>
<dbReference type="Proteomes" id="UP000239663">
    <property type="component" value="Unassembled WGS sequence"/>
</dbReference>
<feature type="domain" description="Enoyl reductase (ER)" evidence="5">
    <location>
        <begin position="8"/>
        <end position="347"/>
    </location>
</feature>
<accession>A0A2S7N2J3</accession>
<proteinExistence type="inferred from homology"/>
<name>A0A2S7N2J3_9BACI</name>
<keyword evidence="3" id="KW-0560">Oxidoreductase</keyword>
<dbReference type="InterPro" id="IPR036291">
    <property type="entry name" value="NAD(P)-bd_dom_sf"/>
</dbReference>
<gene>
    <name evidence="6" type="ORF">CYL18_06395</name>
</gene>
<dbReference type="GO" id="GO:0008270">
    <property type="term" value="F:zinc ion binding"/>
    <property type="evidence" value="ECO:0007669"/>
    <property type="project" value="InterPro"/>
</dbReference>
<dbReference type="GO" id="GO:0016491">
    <property type="term" value="F:oxidoreductase activity"/>
    <property type="evidence" value="ECO:0007669"/>
    <property type="project" value="UniProtKB-KW"/>
</dbReference>
<evidence type="ECO:0000313" key="6">
    <source>
        <dbReference type="EMBL" id="PQD96223.1"/>
    </source>
</evidence>
<keyword evidence="2 4" id="KW-0862">Zinc</keyword>
<dbReference type="PANTHER" id="PTHR43401:SF5">
    <property type="entry name" value="ALCOHOL DEHYDROGENASE-RELATED"/>
    <property type="match status" value="1"/>
</dbReference>
<sequence>MRALVMEELRKPLVVREMPDPECADDGVVIKVEANGVCRSDWHAWQGDWDWIGITLPLPHVLGHEFSGIIEEVGKNVKNFKKGDRVIAPFTVGDGTCPYCQSGHHNICSNIQLLGFSTWGGYGRYTAVPNADLNLVHLPESISFVEAAGMGCRFMTAFHGITDQADVKGGEWVAVHGCGGVGLSAIQIASALGANVIAVDIGEDKLELARQLGAVATVNAKETNPVEAVREITKGGAHVSVDALGIKQTCQAAISGLRKRGRHLQIGLTTREEHGMIPVPIDFIVQAEIQLVGSLGMQPSRYPNMLGMVESGKLRPGALVTKTISLDEVPNIFEEMSTFQNLGVTVVNKWDAKVSVEK</sequence>
<comment type="similarity">
    <text evidence="4">Belongs to the zinc-containing alcohol dehydrogenase family.</text>
</comment>
<dbReference type="PROSITE" id="PS00059">
    <property type="entry name" value="ADH_ZINC"/>
    <property type="match status" value="1"/>
</dbReference>
<keyword evidence="1 4" id="KW-0479">Metal-binding</keyword>
<dbReference type="InterPro" id="IPR011032">
    <property type="entry name" value="GroES-like_sf"/>
</dbReference>
<dbReference type="InterPro" id="IPR013154">
    <property type="entry name" value="ADH-like_N"/>
</dbReference>
<evidence type="ECO:0000256" key="3">
    <source>
        <dbReference type="ARBA" id="ARBA00023002"/>
    </source>
</evidence>
<dbReference type="InterPro" id="IPR013149">
    <property type="entry name" value="ADH-like_C"/>
</dbReference>
<evidence type="ECO:0000313" key="7">
    <source>
        <dbReference type="Proteomes" id="UP000239663"/>
    </source>
</evidence>